<keyword evidence="2" id="KW-0812">Transmembrane</keyword>
<keyword evidence="2" id="KW-1133">Transmembrane helix</keyword>
<reference evidence="3 4" key="1">
    <citation type="submission" date="2023-10" db="EMBL/GenBank/DDBJ databases">
        <title>Genomes of two closely related lineages of the louse Polyplax serrata with different host specificities.</title>
        <authorList>
            <person name="Martinu J."/>
            <person name="Tarabai H."/>
            <person name="Stefka J."/>
            <person name="Hypsa V."/>
        </authorList>
    </citation>
    <scope>NUCLEOTIDE SEQUENCE [LARGE SCALE GENOMIC DNA]</scope>
    <source>
        <strain evidence="3">HR10_N</strain>
    </source>
</reference>
<feature type="transmembrane region" description="Helical" evidence="2">
    <location>
        <begin position="70"/>
        <end position="91"/>
    </location>
</feature>
<proteinExistence type="predicted"/>
<evidence type="ECO:0000256" key="1">
    <source>
        <dbReference type="SAM" id="MobiDB-lite"/>
    </source>
</evidence>
<organism evidence="3 4">
    <name type="scientific">Polyplax serrata</name>
    <name type="common">Common mouse louse</name>
    <dbReference type="NCBI Taxonomy" id="468196"/>
    <lineage>
        <taxon>Eukaryota</taxon>
        <taxon>Metazoa</taxon>
        <taxon>Ecdysozoa</taxon>
        <taxon>Arthropoda</taxon>
        <taxon>Hexapoda</taxon>
        <taxon>Insecta</taxon>
        <taxon>Pterygota</taxon>
        <taxon>Neoptera</taxon>
        <taxon>Paraneoptera</taxon>
        <taxon>Psocodea</taxon>
        <taxon>Troctomorpha</taxon>
        <taxon>Phthiraptera</taxon>
        <taxon>Anoplura</taxon>
        <taxon>Polyplacidae</taxon>
        <taxon>Polyplax</taxon>
    </lineage>
</organism>
<gene>
    <name evidence="3" type="ORF">RUM43_014345</name>
</gene>
<comment type="caution">
    <text evidence="3">The sequence shown here is derived from an EMBL/GenBank/DDBJ whole genome shotgun (WGS) entry which is preliminary data.</text>
</comment>
<evidence type="ECO:0000313" key="4">
    <source>
        <dbReference type="Proteomes" id="UP001372834"/>
    </source>
</evidence>
<dbReference type="EMBL" id="JAWJWE010000044">
    <property type="protein sequence ID" value="KAK6617336.1"/>
    <property type="molecule type" value="Genomic_DNA"/>
</dbReference>
<accession>A0AAN8PSR7</accession>
<name>A0AAN8PSR7_POLSC</name>
<sequence>MDDLDFPRPAPASKIDDYTPAEILTFSRKNLLSKSARRGSGNEPTSKPEGEEFDEQNVALSLRLDKLNNAYIAVGTLACALFIVTLTVAICHCRVHETYKKCFLNSTPLLPCKIRKLDILPKHSRTVKPLLGYPKDQTPMPARSFPTLDTTDVYYTLDFSDNQNAPLIQ</sequence>
<protein>
    <submittedName>
        <fullName evidence="3">Uncharacterized protein</fullName>
    </submittedName>
</protein>
<feature type="region of interest" description="Disordered" evidence="1">
    <location>
        <begin position="34"/>
        <end position="53"/>
    </location>
</feature>
<dbReference type="Proteomes" id="UP001372834">
    <property type="component" value="Unassembled WGS sequence"/>
</dbReference>
<keyword evidence="2" id="KW-0472">Membrane</keyword>
<evidence type="ECO:0000256" key="2">
    <source>
        <dbReference type="SAM" id="Phobius"/>
    </source>
</evidence>
<dbReference type="AlphaFoldDB" id="A0AAN8PSR7"/>
<evidence type="ECO:0000313" key="3">
    <source>
        <dbReference type="EMBL" id="KAK6617336.1"/>
    </source>
</evidence>